<feature type="compositionally biased region" description="Basic residues" evidence="1">
    <location>
        <begin position="21"/>
        <end position="34"/>
    </location>
</feature>
<feature type="region of interest" description="Disordered" evidence="1">
    <location>
        <begin position="21"/>
        <end position="78"/>
    </location>
</feature>
<gene>
    <name evidence="2" type="ORF">Taro_002934</name>
</gene>
<feature type="compositionally biased region" description="Basic and acidic residues" evidence="1">
    <location>
        <begin position="35"/>
        <end position="58"/>
    </location>
</feature>
<accession>A0A843TE50</accession>
<sequence>MALGSEDSDVDEVLSKLQKILKKKKNGSRRIQKKEKKEKEPVCYERRKPGHLRPDCPRIKKTGQPKKSKKKHKKFKRKAMAAAWENEEATSSESEKEQVESLIQGEHRLRGSYSLMSIIVEPLNGKKFFTKGENARKFS</sequence>
<evidence type="ECO:0000313" key="2">
    <source>
        <dbReference type="EMBL" id="MQL70632.1"/>
    </source>
</evidence>
<dbReference type="AlphaFoldDB" id="A0A843TE50"/>
<evidence type="ECO:0000313" key="3">
    <source>
        <dbReference type="Proteomes" id="UP000652761"/>
    </source>
</evidence>
<dbReference type="Proteomes" id="UP000652761">
    <property type="component" value="Unassembled WGS sequence"/>
</dbReference>
<proteinExistence type="predicted"/>
<feature type="compositionally biased region" description="Basic residues" evidence="1">
    <location>
        <begin position="59"/>
        <end position="78"/>
    </location>
</feature>
<evidence type="ECO:0000256" key="1">
    <source>
        <dbReference type="SAM" id="MobiDB-lite"/>
    </source>
</evidence>
<protein>
    <recommendedName>
        <fullName evidence="4">CCHC-type domain-containing protein</fullName>
    </recommendedName>
</protein>
<organism evidence="2 3">
    <name type="scientific">Colocasia esculenta</name>
    <name type="common">Wild taro</name>
    <name type="synonym">Arum esculentum</name>
    <dbReference type="NCBI Taxonomy" id="4460"/>
    <lineage>
        <taxon>Eukaryota</taxon>
        <taxon>Viridiplantae</taxon>
        <taxon>Streptophyta</taxon>
        <taxon>Embryophyta</taxon>
        <taxon>Tracheophyta</taxon>
        <taxon>Spermatophyta</taxon>
        <taxon>Magnoliopsida</taxon>
        <taxon>Liliopsida</taxon>
        <taxon>Araceae</taxon>
        <taxon>Aroideae</taxon>
        <taxon>Colocasieae</taxon>
        <taxon>Colocasia</taxon>
    </lineage>
</organism>
<reference evidence="2" key="1">
    <citation type="submission" date="2017-07" db="EMBL/GenBank/DDBJ databases">
        <title>Taro Niue Genome Assembly and Annotation.</title>
        <authorList>
            <person name="Atibalentja N."/>
            <person name="Keating K."/>
            <person name="Fields C.J."/>
        </authorList>
    </citation>
    <scope>NUCLEOTIDE SEQUENCE</scope>
    <source>
        <strain evidence="2">Niue_2</strain>
        <tissue evidence="2">Leaf</tissue>
    </source>
</reference>
<name>A0A843TE50_COLES</name>
<dbReference type="EMBL" id="NMUH01000073">
    <property type="protein sequence ID" value="MQL70632.1"/>
    <property type="molecule type" value="Genomic_DNA"/>
</dbReference>
<keyword evidence="3" id="KW-1185">Reference proteome</keyword>
<comment type="caution">
    <text evidence="2">The sequence shown here is derived from an EMBL/GenBank/DDBJ whole genome shotgun (WGS) entry which is preliminary data.</text>
</comment>
<evidence type="ECO:0008006" key="4">
    <source>
        <dbReference type="Google" id="ProtNLM"/>
    </source>
</evidence>